<evidence type="ECO:0000313" key="9">
    <source>
        <dbReference type="EMBL" id="MCV3216368.1"/>
    </source>
</evidence>
<dbReference type="InterPro" id="IPR050556">
    <property type="entry name" value="Type_II_TA_system_RNase"/>
</dbReference>
<evidence type="ECO:0000256" key="2">
    <source>
        <dbReference type="ARBA" id="ARBA00022649"/>
    </source>
</evidence>
<evidence type="ECO:0000256" key="1">
    <source>
        <dbReference type="ARBA" id="ARBA00001946"/>
    </source>
</evidence>
<dbReference type="InterPro" id="IPR029060">
    <property type="entry name" value="PIN-like_dom_sf"/>
</dbReference>
<protein>
    <submittedName>
        <fullName evidence="9">Type II toxin-antitoxin system VapC family toxin</fullName>
    </submittedName>
</protein>
<dbReference type="CDD" id="cd09881">
    <property type="entry name" value="PIN_VapC4-5_FitB-like"/>
    <property type="match status" value="1"/>
</dbReference>
<organism evidence="9 10">
    <name type="scientific">Plectonema radiosum NIES-515</name>
    <dbReference type="NCBI Taxonomy" id="2986073"/>
    <lineage>
        <taxon>Bacteria</taxon>
        <taxon>Bacillati</taxon>
        <taxon>Cyanobacteriota</taxon>
        <taxon>Cyanophyceae</taxon>
        <taxon>Oscillatoriophycideae</taxon>
        <taxon>Oscillatoriales</taxon>
        <taxon>Microcoleaceae</taxon>
        <taxon>Plectonema</taxon>
    </lineage>
</organism>
<dbReference type="Gene3D" id="3.40.50.1010">
    <property type="entry name" value="5'-nuclease"/>
    <property type="match status" value="1"/>
</dbReference>
<proteinExistence type="inferred from homology"/>
<dbReference type="PANTHER" id="PTHR33653">
    <property type="entry name" value="RIBONUCLEASE VAPC2"/>
    <property type="match status" value="1"/>
</dbReference>
<evidence type="ECO:0000256" key="5">
    <source>
        <dbReference type="ARBA" id="ARBA00022801"/>
    </source>
</evidence>
<dbReference type="Proteomes" id="UP001526143">
    <property type="component" value="Unassembled WGS sequence"/>
</dbReference>
<keyword evidence="10" id="KW-1185">Reference proteome</keyword>
<accession>A0ABT3B4R0</accession>
<evidence type="ECO:0000256" key="6">
    <source>
        <dbReference type="ARBA" id="ARBA00022842"/>
    </source>
</evidence>
<dbReference type="RefSeq" id="WP_263748019.1">
    <property type="nucleotide sequence ID" value="NZ_JAOWRF010000326.1"/>
</dbReference>
<keyword evidence="4" id="KW-0479">Metal-binding</keyword>
<dbReference type="Pfam" id="PF01850">
    <property type="entry name" value="PIN"/>
    <property type="match status" value="1"/>
</dbReference>
<evidence type="ECO:0000313" key="10">
    <source>
        <dbReference type="Proteomes" id="UP001526143"/>
    </source>
</evidence>
<keyword evidence="5" id="KW-0378">Hydrolase</keyword>
<keyword evidence="2" id="KW-1277">Toxin-antitoxin system</keyword>
<comment type="caution">
    <text evidence="9">The sequence shown here is derived from an EMBL/GenBank/DDBJ whole genome shotgun (WGS) entry which is preliminary data.</text>
</comment>
<comment type="similarity">
    <text evidence="7">Belongs to the PINc/VapC protein family.</text>
</comment>
<evidence type="ECO:0000256" key="4">
    <source>
        <dbReference type="ARBA" id="ARBA00022723"/>
    </source>
</evidence>
<feature type="domain" description="PIN" evidence="8">
    <location>
        <begin position="2"/>
        <end position="125"/>
    </location>
</feature>
<keyword evidence="3" id="KW-0540">Nuclease</keyword>
<keyword evidence="6" id="KW-0460">Magnesium</keyword>
<reference evidence="9 10" key="1">
    <citation type="submission" date="2022-10" db="EMBL/GenBank/DDBJ databases">
        <title>Identification of biosynthetic pathway for the production of the potent trypsin inhibitor radiosumin.</title>
        <authorList>
            <person name="Fewer D.P."/>
            <person name="Delbaje E."/>
            <person name="Ouyang X."/>
            <person name="Agostino P.D."/>
            <person name="Wahlsten M."/>
            <person name="Jokela J."/>
            <person name="Permi P."/>
            <person name="Haapaniemi E."/>
            <person name="Koistinen H."/>
        </authorList>
    </citation>
    <scope>NUCLEOTIDE SEQUENCE [LARGE SCALE GENOMIC DNA]</scope>
    <source>
        <strain evidence="9 10">NIES-515</strain>
    </source>
</reference>
<evidence type="ECO:0000256" key="7">
    <source>
        <dbReference type="ARBA" id="ARBA00038093"/>
    </source>
</evidence>
<gene>
    <name evidence="9" type="ORF">OGM63_23125</name>
</gene>
<name>A0ABT3B4R0_9CYAN</name>
<sequence length="140" mass="15912">MYLLDTDHISIFERGGASAQTLLAKISRINPNEVATTIVTYEEQMRGWLSYIAKADSIEGQIAAYRKLENQLVNYRTIIVISFDERAGQIFQNLRKSYPRLGSMDLKIAAIALAHQATLLTRNLKDFGQIENLHVEDWTP</sequence>
<evidence type="ECO:0000259" key="8">
    <source>
        <dbReference type="Pfam" id="PF01850"/>
    </source>
</evidence>
<dbReference type="SUPFAM" id="SSF88723">
    <property type="entry name" value="PIN domain-like"/>
    <property type="match status" value="1"/>
</dbReference>
<evidence type="ECO:0000256" key="3">
    <source>
        <dbReference type="ARBA" id="ARBA00022722"/>
    </source>
</evidence>
<dbReference type="PANTHER" id="PTHR33653:SF1">
    <property type="entry name" value="RIBONUCLEASE VAPC2"/>
    <property type="match status" value="1"/>
</dbReference>
<comment type="cofactor">
    <cofactor evidence="1">
        <name>Mg(2+)</name>
        <dbReference type="ChEBI" id="CHEBI:18420"/>
    </cofactor>
</comment>
<dbReference type="EMBL" id="JAOWRF010000326">
    <property type="protein sequence ID" value="MCV3216368.1"/>
    <property type="molecule type" value="Genomic_DNA"/>
</dbReference>
<dbReference type="InterPro" id="IPR002716">
    <property type="entry name" value="PIN_dom"/>
</dbReference>